<evidence type="ECO:0000256" key="3">
    <source>
        <dbReference type="ARBA" id="ARBA00022553"/>
    </source>
</evidence>
<keyword evidence="6" id="KW-1185">Reference proteome</keyword>
<dbReference type="PRINTS" id="PR00344">
    <property type="entry name" value="BCTRLSENSOR"/>
</dbReference>
<protein>
    <recommendedName>
        <fullName evidence="2">histidine kinase</fullName>
        <ecNumber evidence="2">2.7.13.3</ecNumber>
    </recommendedName>
</protein>
<dbReference type="InterPro" id="IPR015943">
    <property type="entry name" value="WD40/YVTN_repeat-like_dom_sf"/>
</dbReference>
<dbReference type="Pfam" id="PF07494">
    <property type="entry name" value="Reg_prop"/>
    <property type="match status" value="6"/>
</dbReference>
<dbReference type="PANTHER" id="PTHR43547:SF2">
    <property type="entry name" value="HYBRID SIGNAL TRANSDUCTION HISTIDINE KINASE C"/>
    <property type="match status" value="1"/>
</dbReference>
<dbReference type="InterPro" id="IPR013783">
    <property type="entry name" value="Ig-like_fold"/>
</dbReference>
<gene>
    <name evidence="5" type="ORF">J3U87_07180</name>
</gene>
<evidence type="ECO:0000256" key="2">
    <source>
        <dbReference type="ARBA" id="ARBA00012438"/>
    </source>
</evidence>
<dbReference type="GO" id="GO:0000155">
    <property type="term" value="F:phosphorelay sensor kinase activity"/>
    <property type="evidence" value="ECO:0007669"/>
    <property type="project" value="TreeGrafter"/>
</dbReference>
<evidence type="ECO:0000259" key="4">
    <source>
        <dbReference type="PROSITE" id="PS50109"/>
    </source>
</evidence>
<dbReference type="Gene3D" id="2.60.40.10">
    <property type="entry name" value="Immunoglobulins"/>
    <property type="match status" value="1"/>
</dbReference>
<dbReference type="Gene3D" id="3.30.565.10">
    <property type="entry name" value="Histidine kinase-like ATPase, C-terminal domain"/>
    <property type="match status" value="1"/>
</dbReference>
<dbReference type="PANTHER" id="PTHR43547">
    <property type="entry name" value="TWO-COMPONENT HISTIDINE KINASE"/>
    <property type="match status" value="1"/>
</dbReference>
<dbReference type="InterPro" id="IPR005467">
    <property type="entry name" value="His_kinase_dom"/>
</dbReference>
<dbReference type="RefSeq" id="WP_237382349.1">
    <property type="nucleotide sequence ID" value="NZ_CP071793.1"/>
</dbReference>
<evidence type="ECO:0000313" key="5">
    <source>
        <dbReference type="EMBL" id="QTD52240.1"/>
    </source>
</evidence>
<dbReference type="SMART" id="SM00387">
    <property type="entry name" value="HATPase_c"/>
    <property type="match status" value="1"/>
</dbReference>
<reference evidence="5" key="1">
    <citation type="submission" date="2021-03" db="EMBL/GenBank/DDBJ databases">
        <title>Acanthopleuribacteraceae sp. M133.</title>
        <authorList>
            <person name="Wang G."/>
        </authorList>
    </citation>
    <scope>NUCLEOTIDE SEQUENCE</scope>
    <source>
        <strain evidence="5">M133</strain>
    </source>
</reference>
<dbReference type="EMBL" id="CP071793">
    <property type="protein sequence ID" value="QTD52240.1"/>
    <property type="molecule type" value="Genomic_DNA"/>
</dbReference>
<sequence>MNLVMSNSGSARWSGLFVAVWAWCALQPLWGQPRASWSVPFDELRFTGISTEQGLSQSTVYALLQDREGFIWIGTEDGLNRYDGYSFRQYRLTLDTTDGLSHNTVLCLVEDREGHMWIGTDHGLNRYDSDRNRFESFFSDPDDSETISHPSVSALALDEDGEIWLTTFRGGLDHVDPRTGAARRFGVPEALRANQNTNWSRAVATQGNRYVWIGTSRGLHRLDRASGAWLSYRHDPGDPTSLSNEGVRAIHVTGKGDIWVGTSDGLHRMLPDGRGFHRFQAEDDLGLSDDWVNIISEGPKGRLWIGTRSGGLARFDADRRRFTSFTPDPLDPFSIKTDNILSLLFDRSGVMWVGGYLGGLSKSEVDPMPFHLYRSSPTESGGLTNNRVRSIIHDREGAVWVGTLSGLNRMAPGANRFEHLFHDPKDPDSLSENQVMSIAEDGRGQLWFGTYYGGVQRWLPEKRGFAHYRHDPDDPRSLSHDVVSVLTVDRDGLLWLGTRNGVCRFLPESERFQRFLPKPNDPEGLGGPEAYYLYPHSDGTVWVGLVSDGLNVLHPEKGVIARYGHERDDLRTLSNASVTSILEDREGRVWVGTENGLNRHEGDGRFQRFTADFGLPNANIRSMLLGDGSELWLATNKGLLRWDTHDNSFQSYQFEDGLQGNEFILRSAFRADDGRLYFGGLRGLTAFYPSQIIKRPGTPPIVLTAFKVFSDERWLYRANDAYVPISLRHAENFFSFDFAALDYRHPEKNRYAYRLEGFDRTWIHTDGDHSAHYTNVQPGSYVFRVRGTSSDGTWNELGTGLSLTIQPPFWHKPWFRSLVVLSALASMVGGIQWRLLAIKRHNRKLAQLVRQRTAELEMARGKMLHMAREAGVAEVTAGVVHNIGNLVNSLSVSGEQLVSLLDRSSRGRLTRVNALLDEQRDRLEAWLAEGKAGDLCRYLKQIESALEREDVAVRHELERIQNAIGLVRNEILSQREYIGAAAVVQPVEMGELMEEALGPFRKAFEVLGIEVDVRVHDEGAVQVPKARLLHALTQIIHNAEEAMMNQTGPGKRIAIEVQRDREGEDLVVRVSDSGPGVPETLREKIFQFGFSTKSNSHGSGLHHAANTLREIGGELVLEPAGNFGGATFRIRLPVEPPREEL</sequence>
<name>A0A8A4TRR5_SULCO</name>
<organism evidence="5 6">
    <name type="scientific">Sulfidibacter corallicola</name>
    <dbReference type="NCBI Taxonomy" id="2818388"/>
    <lineage>
        <taxon>Bacteria</taxon>
        <taxon>Pseudomonadati</taxon>
        <taxon>Acidobacteriota</taxon>
        <taxon>Holophagae</taxon>
        <taxon>Acanthopleuribacterales</taxon>
        <taxon>Acanthopleuribacteraceae</taxon>
        <taxon>Sulfidibacter</taxon>
    </lineage>
</organism>
<dbReference type="Pfam" id="PF07495">
    <property type="entry name" value="Y_Y_Y"/>
    <property type="match status" value="1"/>
</dbReference>
<accession>A0A8A4TRR5</accession>
<dbReference type="InterPro" id="IPR011110">
    <property type="entry name" value="Reg_prop"/>
</dbReference>
<evidence type="ECO:0000313" key="6">
    <source>
        <dbReference type="Proteomes" id="UP000663929"/>
    </source>
</evidence>
<dbReference type="SUPFAM" id="SSF55874">
    <property type="entry name" value="ATPase domain of HSP90 chaperone/DNA topoisomerase II/histidine kinase"/>
    <property type="match status" value="1"/>
</dbReference>
<feature type="domain" description="Histidine kinase" evidence="4">
    <location>
        <begin position="878"/>
        <end position="1136"/>
    </location>
</feature>
<dbReference type="KEGG" id="scor:J3U87_07180"/>
<dbReference type="Pfam" id="PF02518">
    <property type="entry name" value="HATPase_c"/>
    <property type="match status" value="1"/>
</dbReference>
<dbReference type="InterPro" id="IPR036890">
    <property type="entry name" value="HATPase_C_sf"/>
</dbReference>
<dbReference type="AlphaFoldDB" id="A0A8A4TRR5"/>
<dbReference type="InterPro" id="IPR003594">
    <property type="entry name" value="HATPase_dom"/>
</dbReference>
<dbReference type="InterPro" id="IPR011123">
    <property type="entry name" value="Y_Y_Y"/>
</dbReference>
<keyword evidence="3" id="KW-0597">Phosphoprotein</keyword>
<comment type="catalytic activity">
    <reaction evidence="1">
        <text>ATP + protein L-histidine = ADP + protein N-phospho-L-histidine.</text>
        <dbReference type="EC" id="2.7.13.3"/>
    </reaction>
</comment>
<dbReference type="Proteomes" id="UP000663929">
    <property type="component" value="Chromosome"/>
</dbReference>
<dbReference type="PROSITE" id="PS50109">
    <property type="entry name" value="HIS_KIN"/>
    <property type="match status" value="1"/>
</dbReference>
<dbReference type="InterPro" id="IPR004358">
    <property type="entry name" value="Sig_transdc_His_kin-like_C"/>
</dbReference>
<proteinExistence type="predicted"/>
<dbReference type="SUPFAM" id="SSF63829">
    <property type="entry name" value="Calcium-dependent phosphotriesterase"/>
    <property type="match status" value="3"/>
</dbReference>
<dbReference type="Gene3D" id="2.130.10.10">
    <property type="entry name" value="YVTN repeat-like/Quinoprotein amine dehydrogenase"/>
    <property type="match status" value="2"/>
</dbReference>
<dbReference type="EC" id="2.7.13.3" evidence="2"/>
<evidence type="ECO:0000256" key="1">
    <source>
        <dbReference type="ARBA" id="ARBA00000085"/>
    </source>
</evidence>